<reference evidence="1" key="1">
    <citation type="submission" date="2022-07" db="EMBL/GenBank/DDBJ databases">
        <title>Genome Sequence of Phlebia brevispora.</title>
        <authorList>
            <person name="Buettner E."/>
        </authorList>
    </citation>
    <scope>NUCLEOTIDE SEQUENCE</scope>
    <source>
        <strain evidence="1">MPL23</strain>
    </source>
</reference>
<name>A0ACC1T9V8_9APHY</name>
<accession>A0ACC1T9V8</accession>
<gene>
    <name evidence="1" type="ORF">NM688_g2094</name>
</gene>
<evidence type="ECO:0000313" key="2">
    <source>
        <dbReference type="Proteomes" id="UP001148662"/>
    </source>
</evidence>
<keyword evidence="2" id="KW-1185">Reference proteome</keyword>
<sequence>MLTRLRSLVHHLNHAKMSTAAGVVHNANVACCTIPPVRSDYKPKGTYKPYGGFDKAYFAGPEKPGKLALVCVFDIFGFKPQTLQGADILAKELNAQVILPDFFEGDEPWPLDKFPPKTPEDKKKLQEWFGGFANPKNHVPKLNAVGKAVKEDGAEFVVAYGYCWGGKVVIVAGTQPDTPFDAVSIVHPAMLSVDDAAKLNIPLGIFISNDEPKDEYEKIVQTMSKKPFASKNDYRHFDSFHGFAAARANLDDPDNKAKYEELYRTLIKFVKNASA</sequence>
<protein>
    <submittedName>
        <fullName evidence="1">Uncharacterized protein</fullName>
    </submittedName>
</protein>
<evidence type="ECO:0000313" key="1">
    <source>
        <dbReference type="EMBL" id="KAJ3556318.1"/>
    </source>
</evidence>
<dbReference type="EMBL" id="JANHOG010000252">
    <property type="protein sequence ID" value="KAJ3556318.1"/>
    <property type="molecule type" value="Genomic_DNA"/>
</dbReference>
<dbReference type="Proteomes" id="UP001148662">
    <property type="component" value="Unassembled WGS sequence"/>
</dbReference>
<comment type="caution">
    <text evidence="1">The sequence shown here is derived from an EMBL/GenBank/DDBJ whole genome shotgun (WGS) entry which is preliminary data.</text>
</comment>
<organism evidence="1 2">
    <name type="scientific">Phlebia brevispora</name>
    <dbReference type="NCBI Taxonomy" id="194682"/>
    <lineage>
        <taxon>Eukaryota</taxon>
        <taxon>Fungi</taxon>
        <taxon>Dikarya</taxon>
        <taxon>Basidiomycota</taxon>
        <taxon>Agaricomycotina</taxon>
        <taxon>Agaricomycetes</taxon>
        <taxon>Polyporales</taxon>
        <taxon>Meruliaceae</taxon>
        <taxon>Phlebia</taxon>
    </lineage>
</organism>
<proteinExistence type="predicted"/>